<dbReference type="Proteomes" id="UP000236290">
    <property type="component" value="Unassembled WGS sequence"/>
</dbReference>
<gene>
    <name evidence="1" type="ORF">THARTR1_03627</name>
</gene>
<organism evidence="1 2">
    <name type="scientific">Trichoderma harzianum</name>
    <name type="common">Hypocrea lixii</name>
    <dbReference type="NCBI Taxonomy" id="5544"/>
    <lineage>
        <taxon>Eukaryota</taxon>
        <taxon>Fungi</taxon>
        <taxon>Dikarya</taxon>
        <taxon>Ascomycota</taxon>
        <taxon>Pezizomycotina</taxon>
        <taxon>Sordariomycetes</taxon>
        <taxon>Hypocreomycetidae</taxon>
        <taxon>Hypocreales</taxon>
        <taxon>Hypocreaceae</taxon>
        <taxon>Trichoderma</taxon>
    </lineage>
</organism>
<dbReference type="EMBL" id="MTYI01000048">
    <property type="protein sequence ID" value="PNP56102.1"/>
    <property type="molecule type" value="Genomic_DNA"/>
</dbReference>
<reference evidence="1 2" key="1">
    <citation type="submission" date="2017-02" db="EMBL/GenBank/DDBJ databases">
        <title>Genomes of Trichoderma spp. with biocontrol activity.</title>
        <authorList>
            <person name="Gardiner D."/>
            <person name="Kazan K."/>
            <person name="Vos C."/>
            <person name="Harvey P."/>
        </authorList>
    </citation>
    <scope>NUCLEOTIDE SEQUENCE [LARGE SCALE GENOMIC DNA]</scope>
    <source>
        <strain evidence="1 2">Tr1</strain>
    </source>
</reference>
<name>A0A2K0UE99_TRIHA</name>
<evidence type="ECO:0000313" key="2">
    <source>
        <dbReference type="Proteomes" id="UP000236290"/>
    </source>
</evidence>
<comment type="caution">
    <text evidence="1">The sequence shown here is derived from an EMBL/GenBank/DDBJ whole genome shotgun (WGS) entry which is preliminary data.</text>
</comment>
<dbReference type="OrthoDB" id="7464126at2759"/>
<sequence>MWLGDMIPIITEQELHPTSIRLGDSSIIKWNLGGEQDKEVRFFGWQATKTSQGPGPDPSSVISTHTDSSLLSLCAQEVFGSFISRILEILDDIGDIDIQ</sequence>
<protein>
    <submittedName>
        <fullName evidence="1">Uncharacterized protein</fullName>
    </submittedName>
</protein>
<proteinExistence type="predicted"/>
<dbReference type="AlphaFoldDB" id="A0A2K0UE99"/>
<accession>A0A2K0UE99</accession>
<evidence type="ECO:0000313" key="1">
    <source>
        <dbReference type="EMBL" id="PNP56102.1"/>
    </source>
</evidence>